<evidence type="ECO:0008006" key="3">
    <source>
        <dbReference type="Google" id="ProtNLM"/>
    </source>
</evidence>
<reference evidence="1 2" key="1">
    <citation type="submission" date="2017-03" db="EMBL/GenBank/DDBJ databases">
        <authorList>
            <person name="Afonso C.L."/>
            <person name="Miller P.J."/>
            <person name="Scott M.A."/>
            <person name="Spackman E."/>
            <person name="Goraichik I."/>
            <person name="Dimitrov K.M."/>
            <person name="Suarez D.L."/>
            <person name="Swayne D.E."/>
        </authorList>
    </citation>
    <scope>NUCLEOTIDE SEQUENCE [LARGE SCALE GENOMIC DNA]</scope>
    <source>
        <strain evidence="1 2">CECT 7971</strain>
    </source>
</reference>
<dbReference type="Proteomes" id="UP000193307">
    <property type="component" value="Unassembled WGS sequence"/>
</dbReference>
<dbReference type="STRING" id="658057.SAMN04488032_10331"/>
<dbReference type="EMBL" id="FWFW01000004">
    <property type="protein sequence ID" value="SLN36729.1"/>
    <property type="molecule type" value="Genomic_DNA"/>
</dbReference>
<dbReference type="InterPro" id="IPR029058">
    <property type="entry name" value="AB_hydrolase_fold"/>
</dbReference>
<accession>A0A1Y5SCA9</accession>
<keyword evidence="2" id="KW-1185">Reference proteome</keyword>
<proteinExistence type="predicted"/>
<organism evidence="1 2">
    <name type="scientific">Pacificibacter marinus</name>
    <dbReference type="NCBI Taxonomy" id="658057"/>
    <lineage>
        <taxon>Bacteria</taxon>
        <taxon>Pseudomonadati</taxon>
        <taxon>Pseudomonadota</taxon>
        <taxon>Alphaproteobacteria</taxon>
        <taxon>Rhodobacterales</taxon>
        <taxon>Roseobacteraceae</taxon>
        <taxon>Pacificibacter</taxon>
    </lineage>
</organism>
<sequence>MDVFRQPHAPQDFEGAFKSFEKERAMRLTTQALLSNAYGGFSEDPAIAPFMPVERKIVEAPQGTIISLGSLLNGPAAPKREFSRVLESAQMNQVFLKDYEQVWYQRGLLGITENRAETVTWMGDFLKDMPRPWHFIGASAGGYMALYLGHQLKADGIVTFGAQTLVNRRSVVKFAGQKPWEIGFDLNDPSNDLLPLLRDEPFAGKAELHYAEHNPFDTQQMQRVEDCSNVMLVPHDYKRHPVAFHLREIGELSNVLNRAFGVDTPTSTQANAQ</sequence>
<evidence type="ECO:0000313" key="1">
    <source>
        <dbReference type="EMBL" id="SLN36729.1"/>
    </source>
</evidence>
<dbReference type="AlphaFoldDB" id="A0A1Y5SCA9"/>
<gene>
    <name evidence="1" type="ORF">PAM7971_01583</name>
</gene>
<protein>
    <recommendedName>
        <fullName evidence="3">Alpha/beta hydrolase family protein</fullName>
    </recommendedName>
</protein>
<evidence type="ECO:0000313" key="2">
    <source>
        <dbReference type="Proteomes" id="UP000193307"/>
    </source>
</evidence>
<dbReference type="SUPFAM" id="SSF53474">
    <property type="entry name" value="alpha/beta-Hydrolases"/>
    <property type="match status" value="1"/>
</dbReference>
<name>A0A1Y5SCA9_9RHOB</name>